<dbReference type="OrthoDB" id="206452at2759"/>
<organism evidence="3 4">
    <name type="scientific">Jimgerdemannia flammicorona</name>
    <dbReference type="NCBI Taxonomy" id="994334"/>
    <lineage>
        <taxon>Eukaryota</taxon>
        <taxon>Fungi</taxon>
        <taxon>Fungi incertae sedis</taxon>
        <taxon>Mucoromycota</taxon>
        <taxon>Mucoromycotina</taxon>
        <taxon>Endogonomycetes</taxon>
        <taxon>Endogonales</taxon>
        <taxon>Endogonaceae</taxon>
        <taxon>Jimgerdemannia</taxon>
    </lineage>
</organism>
<evidence type="ECO:0000313" key="4">
    <source>
        <dbReference type="Proteomes" id="UP000268093"/>
    </source>
</evidence>
<dbReference type="Pfam" id="PF08719">
    <property type="entry name" value="NADAR"/>
    <property type="match status" value="1"/>
</dbReference>
<reference evidence="3 4" key="1">
    <citation type="journal article" date="2018" name="New Phytol.">
        <title>Phylogenomics of Endogonaceae and evolution of mycorrhizas within Mucoromycota.</title>
        <authorList>
            <person name="Chang Y."/>
            <person name="Desiro A."/>
            <person name="Na H."/>
            <person name="Sandor L."/>
            <person name="Lipzen A."/>
            <person name="Clum A."/>
            <person name="Barry K."/>
            <person name="Grigoriev I.V."/>
            <person name="Martin F.M."/>
            <person name="Stajich J.E."/>
            <person name="Smith M.E."/>
            <person name="Bonito G."/>
            <person name="Spatafora J.W."/>
        </authorList>
    </citation>
    <scope>NUCLEOTIDE SEQUENCE [LARGE SCALE GENOMIC DNA]</scope>
    <source>
        <strain evidence="3 4">GMNB39</strain>
    </source>
</reference>
<evidence type="ECO:0000259" key="2">
    <source>
        <dbReference type="Pfam" id="PF08719"/>
    </source>
</evidence>
<feature type="domain" description="NADAR" evidence="2">
    <location>
        <begin position="98"/>
        <end position="239"/>
    </location>
</feature>
<dbReference type="CDD" id="cd15457">
    <property type="entry name" value="NADAR"/>
    <property type="match status" value="1"/>
</dbReference>
<evidence type="ECO:0000313" key="3">
    <source>
        <dbReference type="EMBL" id="RUP45442.1"/>
    </source>
</evidence>
<dbReference type="Gene3D" id="1.10.357.40">
    <property type="entry name" value="YbiA-like"/>
    <property type="match status" value="1"/>
</dbReference>
<feature type="region of interest" description="Disordered" evidence="1">
    <location>
        <begin position="1"/>
        <end position="36"/>
    </location>
</feature>
<keyword evidence="4" id="KW-1185">Reference proteome</keyword>
<dbReference type="NCBIfam" id="TIGR02464">
    <property type="entry name" value="ribofla_fusion"/>
    <property type="match status" value="1"/>
</dbReference>
<dbReference type="InterPro" id="IPR012816">
    <property type="entry name" value="NADAR"/>
</dbReference>
<sequence>MASSGNGNPFKDPSGQHNHPDNEVRSGRELPTSGENLICESDKDRYGVRRGTCSKCECPGYHNMVDGLQCQYCSHVPIDHEKKSDPGAPTQGHRKIKFYERNAPYYEFTNFQEGYPIKTHEGKFTWLTSEHLFQAQKFTDPKLQKRIREAPSPRDAFNVAQANKAHQRSDWLQVNVQVMYVTVREKFIQHPDLKKKLLDTGDAELIEHTANDAFWGDGGNGTGKNELGKCLMKLRDELRRNP</sequence>
<evidence type="ECO:0000256" key="1">
    <source>
        <dbReference type="SAM" id="MobiDB-lite"/>
    </source>
</evidence>
<accession>A0A433D3M0</accession>
<feature type="compositionally biased region" description="Basic and acidic residues" evidence="1">
    <location>
        <begin position="18"/>
        <end position="28"/>
    </location>
</feature>
<dbReference type="EMBL" id="RBNI01007285">
    <property type="protein sequence ID" value="RUP45442.1"/>
    <property type="molecule type" value="Genomic_DNA"/>
</dbReference>
<dbReference type="SUPFAM" id="SSF143990">
    <property type="entry name" value="YbiA-like"/>
    <property type="match status" value="1"/>
</dbReference>
<protein>
    <recommendedName>
        <fullName evidence="2">NADAR domain-containing protein</fullName>
    </recommendedName>
</protein>
<proteinExistence type="predicted"/>
<dbReference type="Proteomes" id="UP000268093">
    <property type="component" value="Unassembled WGS sequence"/>
</dbReference>
<comment type="caution">
    <text evidence="3">The sequence shown here is derived from an EMBL/GenBank/DDBJ whole genome shotgun (WGS) entry which is preliminary data.</text>
</comment>
<dbReference type="AlphaFoldDB" id="A0A433D3M0"/>
<name>A0A433D3M0_9FUNG</name>
<gene>
    <name evidence="3" type="ORF">BC936DRAFT_148178</name>
</gene>
<dbReference type="InterPro" id="IPR037238">
    <property type="entry name" value="YbiA-like_sf"/>
</dbReference>